<organism evidence="1 2">
    <name type="scientific">Paenibacillus abyssi</name>
    <dbReference type="NCBI Taxonomy" id="1340531"/>
    <lineage>
        <taxon>Bacteria</taxon>
        <taxon>Bacillati</taxon>
        <taxon>Bacillota</taxon>
        <taxon>Bacilli</taxon>
        <taxon>Bacillales</taxon>
        <taxon>Paenibacillaceae</taxon>
        <taxon>Paenibacillus</taxon>
    </lineage>
</organism>
<keyword evidence="2" id="KW-1185">Reference proteome</keyword>
<evidence type="ECO:0008006" key="3">
    <source>
        <dbReference type="Google" id="ProtNLM"/>
    </source>
</evidence>
<name>A0A917LI04_9BACL</name>
<dbReference type="SUPFAM" id="SSF50814">
    <property type="entry name" value="Lipocalins"/>
    <property type="match status" value="1"/>
</dbReference>
<protein>
    <recommendedName>
        <fullName evidence="3">DUF1934 domain-containing protein</fullName>
    </recommendedName>
</protein>
<evidence type="ECO:0000313" key="1">
    <source>
        <dbReference type="EMBL" id="GGG25151.1"/>
    </source>
</evidence>
<dbReference type="Pfam" id="PF09148">
    <property type="entry name" value="DUF1934"/>
    <property type="match status" value="1"/>
</dbReference>
<evidence type="ECO:0000313" key="2">
    <source>
        <dbReference type="Proteomes" id="UP000644756"/>
    </source>
</evidence>
<accession>A0A917LI04</accession>
<reference evidence="1" key="1">
    <citation type="journal article" date="2014" name="Int. J. Syst. Evol. Microbiol.">
        <title>Complete genome sequence of Corynebacterium casei LMG S-19264T (=DSM 44701T), isolated from a smear-ripened cheese.</title>
        <authorList>
            <consortium name="US DOE Joint Genome Institute (JGI-PGF)"/>
            <person name="Walter F."/>
            <person name="Albersmeier A."/>
            <person name="Kalinowski J."/>
            <person name="Ruckert C."/>
        </authorList>
    </citation>
    <scope>NUCLEOTIDE SEQUENCE</scope>
    <source>
        <strain evidence="1">CGMCC 1.12987</strain>
    </source>
</reference>
<dbReference type="InterPro" id="IPR015231">
    <property type="entry name" value="DUF1934"/>
</dbReference>
<dbReference type="Proteomes" id="UP000644756">
    <property type="component" value="Unassembled WGS sequence"/>
</dbReference>
<sequence>MRSAKRKVHITLESRQEDEVTMHEYVGEWVQKHRSVFLLYEESEEDGQVRTTVRWNEEELKITRRGDVETEQTFAPGVRRPGVYRTANVAFAMETVTDGLSFYADAPGSDSDAAGDGVPFDLPLTIEWGYTLWMNEQHIGRFQIRLKIEEVSEQ</sequence>
<gene>
    <name evidence="1" type="ORF">GCM10010916_47040</name>
</gene>
<dbReference type="AlphaFoldDB" id="A0A917LI04"/>
<proteinExistence type="predicted"/>
<dbReference type="EMBL" id="BMGR01000022">
    <property type="protein sequence ID" value="GGG25151.1"/>
    <property type="molecule type" value="Genomic_DNA"/>
</dbReference>
<dbReference type="InterPro" id="IPR012674">
    <property type="entry name" value="Calycin"/>
</dbReference>
<comment type="caution">
    <text evidence="1">The sequence shown here is derived from an EMBL/GenBank/DDBJ whole genome shotgun (WGS) entry which is preliminary data.</text>
</comment>
<dbReference type="Gene3D" id="2.40.128.20">
    <property type="match status" value="1"/>
</dbReference>
<reference evidence="1" key="2">
    <citation type="submission" date="2020-09" db="EMBL/GenBank/DDBJ databases">
        <authorList>
            <person name="Sun Q."/>
            <person name="Zhou Y."/>
        </authorList>
    </citation>
    <scope>NUCLEOTIDE SEQUENCE</scope>
    <source>
        <strain evidence="1">CGMCC 1.12987</strain>
    </source>
</reference>
<dbReference type="RefSeq" id="WP_188533537.1">
    <property type="nucleotide sequence ID" value="NZ_BMGR01000022.1"/>
</dbReference>